<evidence type="ECO:0000313" key="2">
    <source>
        <dbReference type="EMBL" id="MBP2452308.1"/>
    </source>
</evidence>
<comment type="caution">
    <text evidence="2">The sequence shown here is derived from an EMBL/GenBank/DDBJ whole genome shotgun (WGS) entry which is preliminary data.</text>
</comment>
<name>A0ABS4ZS27_9MYCO</name>
<keyword evidence="3" id="KW-1185">Reference proteome</keyword>
<dbReference type="RefSeq" id="WP_234938096.1">
    <property type="nucleotide sequence ID" value="NZ_JAGIOP010000002.1"/>
</dbReference>
<reference evidence="2 3" key="1">
    <citation type="submission" date="2021-03" db="EMBL/GenBank/DDBJ databases">
        <title>Sequencing the genomes of 1000 actinobacteria strains.</title>
        <authorList>
            <person name="Klenk H.-P."/>
        </authorList>
    </citation>
    <scope>NUCLEOTIDE SEQUENCE [LARGE SCALE GENOMIC DNA]</scope>
    <source>
        <strain evidence="2 3">DSM 46713</strain>
    </source>
</reference>
<gene>
    <name evidence="2" type="ORF">JOF57_002221</name>
</gene>
<protein>
    <submittedName>
        <fullName evidence="2">Uncharacterized protein</fullName>
    </submittedName>
</protein>
<organism evidence="2 3">
    <name type="scientific">Mycolicibacterium lutetiense</name>
    <dbReference type="NCBI Taxonomy" id="1641992"/>
    <lineage>
        <taxon>Bacteria</taxon>
        <taxon>Bacillati</taxon>
        <taxon>Actinomycetota</taxon>
        <taxon>Actinomycetes</taxon>
        <taxon>Mycobacteriales</taxon>
        <taxon>Mycobacteriaceae</taxon>
        <taxon>Mycolicibacterium</taxon>
    </lineage>
</organism>
<feature type="compositionally biased region" description="Low complexity" evidence="1">
    <location>
        <begin position="15"/>
        <end position="28"/>
    </location>
</feature>
<evidence type="ECO:0000256" key="1">
    <source>
        <dbReference type="SAM" id="MobiDB-lite"/>
    </source>
</evidence>
<sequence length="47" mass="4911">MSSAGDRDLPPPPDGDVGSPSWLHTTLTSSTTDTDDVVAYYGITKSV</sequence>
<accession>A0ABS4ZS27</accession>
<feature type="region of interest" description="Disordered" evidence="1">
    <location>
        <begin position="1"/>
        <end position="28"/>
    </location>
</feature>
<evidence type="ECO:0000313" key="3">
    <source>
        <dbReference type="Proteomes" id="UP000694460"/>
    </source>
</evidence>
<dbReference type="Proteomes" id="UP000694460">
    <property type="component" value="Unassembled WGS sequence"/>
</dbReference>
<proteinExistence type="predicted"/>
<dbReference type="EMBL" id="JAGIOP010000002">
    <property type="protein sequence ID" value="MBP2452308.1"/>
    <property type="molecule type" value="Genomic_DNA"/>
</dbReference>